<name>A0AAI9X2I6_PENTH</name>
<evidence type="ECO:0000313" key="2">
    <source>
        <dbReference type="Proteomes" id="UP001227192"/>
    </source>
</evidence>
<protein>
    <submittedName>
        <fullName evidence="1">Uncharacterized protein</fullName>
    </submittedName>
</protein>
<evidence type="ECO:0000313" key="1">
    <source>
        <dbReference type="EMBL" id="KAJ9481332.1"/>
    </source>
</evidence>
<proteinExistence type="predicted"/>
<dbReference type="EMBL" id="LACB01000815">
    <property type="protein sequence ID" value="KAJ9481332.1"/>
    <property type="molecule type" value="Genomic_DNA"/>
</dbReference>
<reference evidence="1" key="1">
    <citation type="submission" date="2015-06" db="EMBL/GenBank/DDBJ databases">
        <authorList>
            <person name="Nguyen H."/>
        </authorList>
    </citation>
    <scope>NUCLEOTIDE SEQUENCE</scope>
    <source>
        <strain evidence="1">DAOM 180753</strain>
    </source>
</reference>
<organism evidence="1 2">
    <name type="scientific">Penicillium thymicola</name>
    <dbReference type="NCBI Taxonomy" id="293382"/>
    <lineage>
        <taxon>Eukaryota</taxon>
        <taxon>Fungi</taxon>
        <taxon>Dikarya</taxon>
        <taxon>Ascomycota</taxon>
        <taxon>Pezizomycotina</taxon>
        <taxon>Eurotiomycetes</taxon>
        <taxon>Eurotiomycetidae</taxon>
        <taxon>Eurotiales</taxon>
        <taxon>Aspergillaceae</taxon>
        <taxon>Penicillium</taxon>
    </lineage>
</organism>
<sequence length="124" mass="13549">MRVTVIPIVARTHHCIPSVPRNFSPDSLRLFPTVRKMPSVARLAARVVLLQPLPSLIIGQNHTTSSAIHRVDFVGTLLPWPNFERDVIAAFTSQTTSIDVIISGIGTIDSVSREKLVLGDETGL</sequence>
<comment type="caution">
    <text evidence="1">The sequence shown here is derived from an EMBL/GenBank/DDBJ whole genome shotgun (WGS) entry which is preliminary data.</text>
</comment>
<reference evidence="1" key="2">
    <citation type="journal article" date="2016" name="Fungal Biol.">
        <title>Ochratoxin A production by Penicillium thymicola.</title>
        <authorList>
            <person name="Nguyen H.D.T."/>
            <person name="McMullin D.R."/>
            <person name="Ponomareva E."/>
            <person name="Riley R."/>
            <person name="Pomraning K.R."/>
            <person name="Baker S.E."/>
            <person name="Seifert K.A."/>
        </authorList>
    </citation>
    <scope>NUCLEOTIDE SEQUENCE</scope>
    <source>
        <strain evidence="1">DAOM 180753</strain>
    </source>
</reference>
<keyword evidence="2" id="KW-1185">Reference proteome</keyword>
<dbReference type="Proteomes" id="UP001227192">
    <property type="component" value="Unassembled WGS sequence"/>
</dbReference>
<gene>
    <name evidence="1" type="ORF">VN97_g12152</name>
</gene>
<dbReference type="AlphaFoldDB" id="A0AAI9X2I6"/>
<accession>A0AAI9X2I6</accession>